<sequence length="39" mass="4770">MIERVKRYQKSDMAKRVDMQSYIFEQAITQWLDAKGFEK</sequence>
<dbReference type="Proteomes" id="UP000018143">
    <property type="component" value="Unassembled WGS sequence"/>
</dbReference>
<evidence type="ECO:0000313" key="2">
    <source>
        <dbReference type="Proteomes" id="UP000018143"/>
    </source>
</evidence>
<protein>
    <submittedName>
        <fullName evidence="1">Uncharacterized protein</fullName>
    </submittedName>
</protein>
<gene>
    <name evidence="1" type="ORF">HFN_1541</name>
</gene>
<organism evidence="1 2">
    <name type="scientific">Helicobacter fennelliae MRY12-0050</name>
    <dbReference type="NCBI Taxonomy" id="1325130"/>
    <lineage>
        <taxon>Bacteria</taxon>
        <taxon>Pseudomonadati</taxon>
        <taxon>Campylobacterota</taxon>
        <taxon>Epsilonproteobacteria</taxon>
        <taxon>Campylobacterales</taxon>
        <taxon>Helicobacteraceae</taxon>
        <taxon>Helicobacter</taxon>
    </lineage>
</organism>
<reference evidence="1 2" key="1">
    <citation type="journal article" date="2013" name="Genome Announc.">
        <title>Draft Genome Sequence of Helicobacter fennelliae Strain MRY12-0050, Isolated from a Bacteremia Patient.</title>
        <authorList>
            <person name="Rimbara E."/>
            <person name="Matsui M."/>
            <person name="Mori S."/>
            <person name="Suzuki S."/>
            <person name="Suzuki M."/>
            <person name="Kim H."/>
            <person name="Sekizuka T."/>
            <person name="Kuroda M."/>
            <person name="Shibayama K."/>
        </authorList>
    </citation>
    <scope>NUCLEOTIDE SEQUENCE [LARGE SCALE GENOMIC DNA]</scope>
    <source>
        <strain evidence="1 2">MRY12-0050</strain>
    </source>
</reference>
<dbReference type="AlphaFoldDB" id="T1DUW2"/>
<comment type="caution">
    <text evidence="1">The sequence shown here is derived from an EMBL/GenBank/DDBJ whole genome shotgun (WGS) entry which is preliminary data.</text>
</comment>
<dbReference type="STRING" id="1325130.HFN_1541"/>
<evidence type="ECO:0000313" key="1">
    <source>
        <dbReference type="EMBL" id="GAD17982.1"/>
    </source>
</evidence>
<keyword evidence="2" id="KW-1185">Reference proteome</keyword>
<proteinExistence type="predicted"/>
<dbReference type="EMBL" id="BASD01000003">
    <property type="protein sequence ID" value="GAD17982.1"/>
    <property type="molecule type" value="Genomic_DNA"/>
</dbReference>
<accession>T1DUW2</accession>
<name>T1DUW2_9HELI</name>